<proteinExistence type="predicted"/>
<dbReference type="GO" id="GO:0016787">
    <property type="term" value="F:hydrolase activity"/>
    <property type="evidence" value="ECO:0007669"/>
    <property type="project" value="UniProtKB-KW"/>
</dbReference>
<reference evidence="3" key="1">
    <citation type="journal article" date="2019" name="Int. J. Syst. Evol. Microbiol.">
        <title>The Global Catalogue of Microorganisms (GCM) 10K type strain sequencing project: providing services to taxonomists for standard genome sequencing and annotation.</title>
        <authorList>
            <consortium name="The Broad Institute Genomics Platform"/>
            <consortium name="The Broad Institute Genome Sequencing Center for Infectious Disease"/>
            <person name="Wu L."/>
            <person name="Ma J."/>
        </authorList>
    </citation>
    <scope>NUCLEOTIDE SEQUENCE [LARGE SCALE GENOMIC DNA]</scope>
    <source>
        <strain evidence="3">XZYJ18</strain>
    </source>
</reference>
<dbReference type="RefSeq" id="WP_378579431.1">
    <property type="nucleotide sequence ID" value="NZ_JBHSFQ010000038.1"/>
</dbReference>
<name>A0ABV9E475_9ACTN</name>
<organism evidence="2 3">
    <name type="scientific">Nocardiopsis mangrovi</name>
    <dbReference type="NCBI Taxonomy" id="1179818"/>
    <lineage>
        <taxon>Bacteria</taxon>
        <taxon>Bacillati</taxon>
        <taxon>Actinomycetota</taxon>
        <taxon>Actinomycetes</taxon>
        <taxon>Streptosporangiales</taxon>
        <taxon>Nocardiopsidaceae</taxon>
        <taxon>Nocardiopsis</taxon>
    </lineage>
</organism>
<dbReference type="InterPro" id="IPR029058">
    <property type="entry name" value="AB_hydrolase_fold"/>
</dbReference>
<evidence type="ECO:0000259" key="1">
    <source>
        <dbReference type="Pfam" id="PF12697"/>
    </source>
</evidence>
<comment type="caution">
    <text evidence="2">The sequence shown here is derived from an EMBL/GenBank/DDBJ whole genome shotgun (WGS) entry which is preliminary data.</text>
</comment>
<dbReference type="EMBL" id="JBHSFQ010000038">
    <property type="protein sequence ID" value="MFC4565458.1"/>
    <property type="molecule type" value="Genomic_DNA"/>
</dbReference>
<evidence type="ECO:0000313" key="3">
    <source>
        <dbReference type="Proteomes" id="UP001595923"/>
    </source>
</evidence>
<sequence length="289" mass="31046">MHPTSAAARSIINTLAAASPRAAGRVAFELWRRPLVRGRVRAAEHAVHTAARRRVLDIDGRDVITYEWGDGRRPVLLVHGWRSRASRFSGFVSRLLELGYSPVSYDALGHGGTAGPAGTILDHQAIIRRLAERHGRFDGVVAHSLGVPFALYALRHGVAAGRVVAISGVCEFDYLVDAFCSELGLRPGVDRALRLAIERRLFAGDPGIWSRFSAADPAGWGDGPLLVVHNDTDTVVDPAQAGLLTAAYGPRARRIATTGLGHGRILSDPRVIEDAVAFLAEPSTAAPRR</sequence>
<feature type="domain" description="AB hydrolase-1" evidence="1">
    <location>
        <begin position="75"/>
        <end position="272"/>
    </location>
</feature>
<dbReference type="InterPro" id="IPR000073">
    <property type="entry name" value="AB_hydrolase_1"/>
</dbReference>
<gene>
    <name evidence="2" type="ORF">ACFO4E_26675</name>
</gene>
<accession>A0ABV9E475</accession>
<keyword evidence="2" id="KW-0378">Hydrolase</keyword>
<dbReference type="Proteomes" id="UP001595923">
    <property type="component" value="Unassembled WGS sequence"/>
</dbReference>
<protein>
    <submittedName>
        <fullName evidence="2">Alpha/beta hydrolase</fullName>
    </submittedName>
</protein>
<keyword evidence="3" id="KW-1185">Reference proteome</keyword>
<dbReference type="SUPFAM" id="SSF53474">
    <property type="entry name" value="alpha/beta-Hydrolases"/>
    <property type="match status" value="1"/>
</dbReference>
<dbReference type="Pfam" id="PF12697">
    <property type="entry name" value="Abhydrolase_6"/>
    <property type="match status" value="1"/>
</dbReference>
<dbReference type="Gene3D" id="3.40.50.1820">
    <property type="entry name" value="alpha/beta hydrolase"/>
    <property type="match status" value="1"/>
</dbReference>
<evidence type="ECO:0000313" key="2">
    <source>
        <dbReference type="EMBL" id="MFC4565458.1"/>
    </source>
</evidence>